<dbReference type="EC" id="2.5.1.75" evidence="10"/>
<evidence type="ECO:0000256" key="12">
    <source>
        <dbReference type="RuleBase" id="RU003784"/>
    </source>
</evidence>
<evidence type="ECO:0000256" key="3">
    <source>
        <dbReference type="ARBA" id="ARBA00005842"/>
    </source>
</evidence>
<comment type="caution">
    <text evidence="10">Lacks conserved residue(s) required for the propagation of feature annotation.</text>
</comment>
<keyword evidence="4 10" id="KW-0808">Transferase</keyword>
<dbReference type="InterPro" id="IPR027417">
    <property type="entry name" value="P-loop_NTPase"/>
</dbReference>
<keyword evidence="8 10" id="KW-0460">Magnesium</keyword>
<evidence type="ECO:0000256" key="7">
    <source>
        <dbReference type="ARBA" id="ARBA00022840"/>
    </source>
</evidence>
<evidence type="ECO:0000313" key="15">
    <source>
        <dbReference type="Proteomes" id="UP000831947"/>
    </source>
</evidence>
<dbReference type="EMBL" id="CP093365">
    <property type="protein sequence ID" value="UQS83391.1"/>
    <property type="molecule type" value="Genomic_DNA"/>
</dbReference>
<evidence type="ECO:0000256" key="1">
    <source>
        <dbReference type="ARBA" id="ARBA00001946"/>
    </source>
</evidence>
<comment type="catalytic activity">
    <reaction evidence="9 10 11">
        <text>adenosine(37) in tRNA + dimethylallyl diphosphate = N(6)-dimethylallyladenosine(37) in tRNA + diphosphate</text>
        <dbReference type="Rhea" id="RHEA:26482"/>
        <dbReference type="Rhea" id="RHEA-COMP:10162"/>
        <dbReference type="Rhea" id="RHEA-COMP:10375"/>
        <dbReference type="ChEBI" id="CHEBI:33019"/>
        <dbReference type="ChEBI" id="CHEBI:57623"/>
        <dbReference type="ChEBI" id="CHEBI:74411"/>
        <dbReference type="ChEBI" id="CHEBI:74415"/>
        <dbReference type="EC" id="2.5.1.75"/>
    </reaction>
</comment>
<dbReference type="RefSeq" id="WP_249512617.1">
    <property type="nucleotide sequence ID" value="NZ_CP093365.1"/>
</dbReference>
<evidence type="ECO:0000313" key="14">
    <source>
        <dbReference type="EMBL" id="UQS83391.1"/>
    </source>
</evidence>
<feature type="binding site" evidence="10">
    <location>
        <begin position="11"/>
        <end position="16"/>
    </location>
    <ligand>
        <name>substrate</name>
    </ligand>
</feature>
<dbReference type="PANTHER" id="PTHR11088:SF60">
    <property type="entry name" value="TRNA DIMETHYLALLYLTRANSFERASE"/>
    <property type="match status" value="1"/>
</dbReference>
<dbReference type="PANTHER" id="PTHR11088">
    <property type="entry name" value="TRNA DIMETHYLALLYLTRANSFERASE"/>
    <property type="match status" value="1"/>
</dbReference>
<reference evidence="14 15" key="1">
    <citation type="journal article" date="2022" name="Int. J. Syst. Evol. Microbiol.">
        <title>Apilactobacillus apisilvae sp. nov., Nicolia spurrieriana gen. nov. sp. nov., Bombilactobacillus folatiphilus sp. nov. and Bombilactobacillus thymidiniphilus sp. nov., four new lactic acid bacterial isolates from stingless bees Tetragonula carbonaria and Austroplebeia australis.</title>
        <authorList>
            <person name="Oliphant S.A."/>
            <person name="Watson-Haigh N.S."/>
            <person name="Sumby K.M."/>
            <person name="Gardner J."/>
            <person name="Groom S."/>
            <person name="Jiranek V."/>
        </authorList>
    </citation>
    <scope>NUCLEOTIDE SEQUENCE [LARGE SCALE GENOMIC DNA]</scope>
    <source>
        <strain evidence="14 15">SG4_A1</strain>
    </source>
</reference>
<comment type="subunit">
    <text evidence="10">Monomer.</text>
</comment>
<dbReference type="InterPro" id="IPR039657">
    <property type="entry name" value="Dimethylallyltransferase"/>
</dbReference>
<comment type="similarity">
    <text evidence="3 10 13">Belongs to the IPP transferase family.</text>
</comment>
<evidence type="ECO:0000256" key="10">
    <source>
        <dbReference type="HAMAP-Rule" id="MF_00185"/>
    </source>
</evidence>
<proteinExistence type="inferred from homology"/>
<dbReference type="NCBIfam" id="TIGR00174">
    <property type="entry name" value="miaA"/>
    <property type="match status" value="1"/>
</dbReference>
<gene>
    <name evidence="10 14" type="primary">miaA</name>
    <name evidence="14" type="ORF">MOO47_06345</name>
</gene>
<dbReference type="SUPFAM" id="SSF52540">
    <property type="entry name" value="P-loop containing nucleoside triphosphate hydrolases"/>
    <property type="match status" value="1"/>
</dbReference>
<evidence type="ECO:0000256" key="8">
    <source>
        <dbReference type="ARBA" id="ARBA00022842"/>
    </source>
</evidence>
<keyword evidence="15" id="KW-1185">Reference proteome</keyword>
<feature type="region of interest" description="Interaction with substrate tRNA" evidence="10">
    <location>
        <begin position="34"/>
        <end position="37"/>
    </location>
</feature>
<sequence>MKKAVVIVGPTAVGKTDLSIRLAKKYHGEIISGDSMQVYRKLDIGTAKILPDEMQGIRHHLLDTLDVTQAHTVHDFQQEANSLIEDIYQRQHLPLIVGGTGFYINALISNLNLGGDQIAEQSHAVRERYENLAKKQGNQVLWHLLAQKDPQAANNIPVANTRRLIRALEVLDLTGSSFSKQKKLTSPYEFLVIGLNTQRKLLYQRINQRVDWMMQQGLEQEAAWLYQNAPSSQASQAIGYKEFFTYLAGDATKEQAIELVKRNSRRFAKRQLTYFRNQMTVQWYDILQNPAQIKLIEQVIQKFWEE</sequence>
<feature type="binding site" evidence="10">
    <location>
        <begin position="9"/>
        <end position="16"/>
    </location>
    <ligand>
        <name>ATP</name>
        <dbReference type="ChEBI" id="CHEBI:30616"/>
    </ligand>
</feature>
<comment type="function">
    <text evidence="2 10 12">Catalyzes the transfer of a dimethylallyl group onto the adenine at position 37 in tRNAs that read codons beginning with uridine, leading to the formation of N6-(dimethylallyl)adenosine (i(6)A).</text>
</comment>
<keyword evidence="7 10" id="KW-0067">ATP-binding</keyword>
<keyword evidence="6 10" id="KW-0547">Nucleotide-binding</keyword>
<evidence type="ECO:0000256" key="6">
    <source>
        <dbReference type="ARBA" id="ARBA00022741"/>
    </source>
</evidence>
<dbReference type="Proteomes" id="UP000831947">
    <property type="component" value="Chromosome"/>
</dbReference>
<evidence type="ECO:0000256" key="13">
    <source>
        <dbReference type="RuleBase" id="RU003785"/>
    </source>
</evidence>
<dbReference type="HAMAP" id="MF_00185">
    <property type="entry name" value="IPP_trans"/>
    <property type="match status" value="1"/>
</dbReference>
<protein>
    <recommendedName>
        <fullName evidence="10">tRNA dimethylallyltransferase</fullName>
        <ecNumber evidence="10">2.5.1.75</ecNumber>
    </recommendedName>
    <alternativeName>
        <fullName evidence="10">Dimethylallyl diphosphate:tRNA dimethylallyltransferase</fullName>
        <shortName evidence="10">DMAPP:tRNA dimethylallyltransferase</shortName>
        <shortName evidence="10">DMATase</shortName>
    </alternativeName>
    <alternativeName>
        <fullName evidence="10">Isopentenyl-diphosphate:tRNA isopentenyltransferase</fullName>
        <shortName evidence="10">IPP transferase</shortName>
        <shortName evidence="10">IPPT</shortName>
        <shortName evidence="10">IPTase</shortName>
    </alternativeName>
</protein>
<evidence type="ECO:0000256" key="5">
    <source>
        <dbReference type="ARBA" id="ARBA00022694"/>
    </source>
</evidence>
<evidence type="ECO:0000256" key="2">
    <source>
        <dbReference type="ARBA" id="ARBA00003213"/>
    </source>
</evidence>
<dbReference type="Pfam" id="PF01715">
    <property type="entry name" value="IPPT"/>
    <property type="match status" value="1"/>
</dbReference>
<organism evidence="14 15">
    <name type="scientific">Bombilactobacillus thymidiniphilus</name>
    <dbReference type="NCBI Taxonomy" id="2923363"/>
    <lineage>
        <taxon>Bacteria</taxon>
        <taxon>Bacillati</taxon>
        <taxon>Bacillota</taxon>
        <taxon>Bacilli</taxon>
        <taxon>Lactobacillales</taxon>
        <taxon>Lactobacillaceae</taxon>
        <taxon>Bombilactobacillus</taxon>
    </lineage>
</organism>
<dbReference type="InterPro" id="IPR018022">
    <property type="entry name" value="IPT"/>
</dbReference>
<feature type="site" description="Interaction with substrate tRNA" evidence="10">
    <location>
        <position position="100"/>
    </location>
</feature>
<feature type="site" description="Interaction with substrate tRNA" evidence="10">
    <location>
        <position position="126"/>
    </location>
</feature>
<accession>A0ABY4PD12</accession>
<evidence type="ECO:0000256" key="9">
    <source>
        <dbReference type="ARBA" id="ARBA00049563"/>
    </source>
</evidence>
<keyword evidence="5 10" id="KW-0819">tRNA processing</keyword>
<evidence type="ECO:0000256" key="4">
    <source>
        <dbReference type="ARBA" id="ARBA00022679"/>
    </source>
</evidence>
<dbReference type="Gene3D" id="3.40.50.300">
    <property type="entry name" value="P-loop containing nucleotide triphosphate hydrolases"/>
    <property type="match status" value="1"/>
</dbReference>
<evidence type="ECO:0000256" key="11">
    <source>
        <dbReference type="RuleBase" id="RU003783"/>
    </source>
</evidence>
<dbReference type="GO" id="GO:0052381">
    <property type="term" value="F:tRNA dimethylallyltransferase activity"/>
    <property type="evidence" value="ECO:0007669"/>
    <property type="project" value="UniProtKB-EC"/>
</dbReference>
<comment type="cofactor">
    <cofactor evidence="1 10">
        <name>Mg(2+)</name>
        <dbReference type="ChEBI" id="CHEBI:18420"/>
    </cofactor>
</comment>
<dbReference type="Gene3D" id="1.10.20.140">
    <property type="match status" value="1"/>
</dbReference>
<name>A0ABY4PD12_9LACO</name>